<evidence type="ECO:0000256" key="1">
    <source>
        <dbReference type="ARBA" id="ARBA00006270"/>
    </source>
</evidence>
<keyword evidence="4" id="KW-0472">Membrane</keyword>
<dbReference type="PROSITE" id="PS51419">
    <property type="entry name" value="RAB"/>
    <property type="match status" value="1"/>
</dbReference>
<dbReference type="PROSITE" id="PS51421">
    <property type="entry name" value="RAS"/>
    <property type="match status" value="1"/>
</dbReference>
<keyword evidence="5" id="KW-0449">Lipoprotein</keyword>
<dbReference type="SMART" id="SM00176">
    <property type="entry name" value="RAN"/>
    <property type="match status" value="1"/>
</dbReference>
<evidence type="ECO:0000256" key="11">
    <source>
        <dbReference type="ARBA" id="ARBA00064728"/>
    </source>
</evidence>
<dbReference type="PROSITE" id="PS51420">
    <property type="entry name" value="RHO"/>
    <property type="match status" value="1"/>
</dbReference>
<keyword evidence="14" id="KW-1185">Reference proteome</keyword>
<dbReference type="SUPFAM" id="SSF52540">
    <property type="entry name" value="P-loop containing nucleoside triphosphate hydrolases"/>
    <property type="match status" value="1"/>
</dbReference>
<gene>
    <name evidence="13" type="ORF">L596_010342</name>
</gene>
<dbReference type="EMBL" id="AZBU02000002">
    <property type="protein sequence ID" value="TKR96300.1"/>
    <property type="molecule type" value="Genomic_DNA"/>
</dbReference>
<evidence type="ECO:0000256" key="7">
    <source>
        <dbReference type="ARBA" id="ARBA00037836"/>
    </source>
</evidence>
<dbReference type="GO" id="GO:0005525">
    <property type="term" value="F:GTP binding"/>
    <property type="evidence" value="ECO:0007669"/>
    <property type="project" value="UniProtKB-KW"/>
</dbReference>
<evidence type="ECO:0000313" key="14">
    <source>
        <dbReference type="Proteomes" id="UP000298663"/>
    </source>
</evidence>
<feature type="region of interest" description="Disordered" evidence="12">
    <location>
        <begin position="180"/>
        <end position="206"/>
    </location>
</feature>
<dbReference type="InterPro" id="IPR027417">
    <property type="entry name" value="P-loop_NTPase"/>
</dbReference>
<comment type="subunit">
    <text evidence="11">Interacts (GTP-bound form) with RAB11FIP1, RAB11FIP2, RAB11FIP3 and RAB11FIP4. Interacts (via the hypervariable C-terminal region) with ITGB1 (via the cytoplasmic region); the interaction is GTP-dependent. Interacts with ITGAV. Associates with the integrin alpha-V/beta-1 heterodimer. Interacts with VPS33B.</text>
</comment>
<reference evidence="13 14" key="2">
    <citation type="journal article" date="2019" name="G3 (Bethesda)">
        <title>Hybrid Assembly of the Genome of the Entomopathogenic Nematode Steinernema carpocapsae Identifies the X-Chromosome.</title>
        <authorList>
            <person name="Serra L."/>
            <person name="Macchietto M."/>
            <person name="Macias-Munoz A."/>
            <person name="McGill C.J."/>
            <person name="Rodriguez I.M."/>
            <person name="Rodriguez B."/>
            <person name="Murad R."/>
            <person name="Mortazavi A."/>
        </authorList>
    </citation>
    <scope>NUCLEOTIDE SEQUENCE [LARGE SCALE GENOMIC DNA]</scope>
    <source>
        <strain evidence="13 14">ALL</strain>
    </source>
</reference>
<dbReference type="InterPro" id="IPR050209">
    <property type="entry name" value="Rab_GTPases_membrane_traffic"/>
</dbReference>
<keyword evidence="6" id="KW-0636">Prenylation</keyword>
<comment type="similarity">
    <text evidence="1">Belongs to the small GTPase superfamily. Rab family.</text>
</comment>
<dbReference type="AlphaFoldDB" id="A0A4U5PIC6"/>
<keyword evidence="2" id="KW-0547">Nucleotide-binding</keyword>
<evidence type="ECO:0000256" key="12">
    <source>
        <dbReference type="SAM" id="MobiDB-lite"/>
    </source>
</evidence>
<dbReference type="SMART" id="SM00174">
    <property type="entry name" value="RHO"/>
    <property type="match status" value="1"/>
</dbReference>
<dbReference type="SMART" id="SM00173">
    <property type="entry name" value="RAS"/>
    <property type="match status" value="1"/>
</dbReference>
<dbReference type="GO" id="GO:0031260">
    <property type="term" value="C:pseudopodium membrane"/>
    <property type="evidence" value="ECO:0007669"/>
    <property type="project" value="UniProtKB-SubCell"/>
</dbReference>
<comment type="caution">
    <text evidence="13">The sequence shown here is derived from an EMBL/GenBank/DDBJ whole genome shotgun (WGS) entry which is preliminary data.</text>
</comment>
<evidence type="ECO:0000256" key="9">
    <source>
        <dbReference type="ARBA" id="ARBA00039508"/>
    </source>
</evidence>
<dbReference type="GO" id="GO:0012505">
    <property type="term" value="C:endomembrane system"/>
    <property type="evidence" value="ECO:0007669"/>
    <property type="project" value="UniProtKB-SubCell"/>
</dbReference>
<evidence type="ECO:0000256" key="6">
    <source>
        <dbReference type="ARBA" id="ARBA00023289"/>
    </source>
</evidence>
<proteinExistence type="inferred from homology"/>
<dbReference type="CDD" id="cd01868">
    <property type="entry name" value="Rab11_like"/>
    <property type="match status" value="1"/>
</dbReference>
<dbReference type="Proteomes" id="UP000298663">
    <property type="component" value="Unassembled WGS sequence"/>
</dbReference>
<protein>
    <recommendedName>
        <fullName evidence="9">Ras-related protein Rab-25</fullName>
    </recommendedName>
</protein>
<dbReference type="PRINTS" id="PR00449">
    <property type="entry name" value="RASTRNSFRMNG"/>
</dbReference>
<evidence type="ECO:0000256" key="2">
    <source>
        <dbReference type="ARBA" id="ARBA00022741"/>
    </source>
</evidence>
<dbReference type="Pfam" id="PF00071">
    <property type="entry name" value="Ras"/>
    <property type="match status" value="1"/>
</dbReference>
<name>A0A4U5PIC6_STECR</name>
<accession>A0A4U5PIC6</accession>
<comment type="subcellular location">
    <subcellularLocation>
        <location evidence="7">Cell projection</location>
        <location evidence="7">Pseudopodium membrane</location>
    </subcellularLocation>
    <subcellularLocation>
        <location evidence="8">Endomembrane system</location>
        <topology evidence="8">Lipid-anchor</topology>
    </subcellularLocation>
</comment>
<dbReference type="InterPro" id="IPR001806">
    <property type="entry name" value="Small_GTPase"/>
</dbReference>
<comment type="function">
    <text evidence="10">The small GTPases Rab are key regulators of intracellular membrane trafficking, from the formation of transport vesicles to their fusion with membranes. Rabs cycle between an inactive GDP-bound form and an active GTP-bound form that is able to recruit to membranes different set of downstream effectors directly responsible for vesicle formation, movement, tethering and fusion. RAB25 regulates epithelial cell differentiation, proliferation and survival, thereby playing key roles in tumorigenesis. Promotes invasive migration of cells in which it functions to localize and maintain integrin alpha-V/beta-1 at the tips of extending pseudopodia. Involved in the regulation of epithelial morphogenesis through the control of CLDN4 expression and localization at tight junctions. May selectively regulate the apical recycling pathway. Together with MYO5B regulates transcytosis.</text>
</comment>
<dbReference type="PANTHER" id="PTHR47979">
    <property type="entry name" value="DRAB11-RELATED"/>
    <property type="match status" value="1"/>
</dbReference>
<reference evidence="13 14" key="1">
    <citation type="journal article" date="2015" name="Genome Biol.">
        <title>Comparative genomics of Steinernema reveals deeply conserved gene regulatory networks.</title>
        <authorList>
            <person name="Dillman A.R."/>
            <person name="Macchietto M."/>
            <person name="Porter C.F."/>
            <person name="Rogers A."/>
            <person name="Williams B."/>
            <person name="Antoshechkin I."/>
            <person name="Lee M.M."/>
            <person name="Goodwin Z."/>
            <person name="Lu X."/>
            <person name="Lewis E.E."/>
            <person name="Goodrich-Blair H."/>
            <person name="Stock S.P."/>
            <person name="Adams B.J."/>
            <person name="Sternberg P.W."/>
            <person name="Mortazavi A."/>
        </authorList>
    </citation>
    <scope>NUCLEOTIDE SEQUENCE [LARGE SCALE GENOMIC DNA]</scope>
    <source>
        <strain evidence="13 14">ALL</strain>
    </source>
</reference>
<dbReference type="OrthoDB" id="63533at2759"/>
<evidence type="ECO:0000256" key="10">
    <source>
        <dbReference type="ARBA" id="ARBA00055320"/>
    </source>
</evidence>
<keyword evidence="3" id="KW-0342">GTP-binding</keyword>
<evidence type="ECO:0000313" key="13">
    <source>
        <dbReference type="EMBL" id="TKR96300.1"/>
    </source>
</evidence>
<evidence type="ECO:0000256" key="5">
    <source>
        <dbReference type="ARBA" id="ARBA00023288"/>
    </source>
</evidence>
<dbReference type="SMART" id="SM00175">
    <property type="entry name" value="RAB"/>
    <property type="match status" value="1"/>
</dbReference>
<evidence type="ECO:0000256" key="8">
    <source>
        <dbReference type="ARBA" id="ARBA00037868"/>
    </source>
</evidence>
<dbReference type="NCBIfam" id="TIGR00231">
    <property type="entry name" value="small_GTP"/>
    <property type="match status" value="1"/>
</dbReference>
<dbReference type="FunFam" id="3.40.50.300:FF:000067">
    <property type="entry name" value="ras-related protein RABA1f"/>
    <property type="match status" value="1"/>
</dbReference>
<dbReference type="GO" id="GO:0003924">
    <property type="term" value="F:GTPase activity"/>
    <property type="evidence" value="ECO:0007669"/>
    <property type="project" value="InterPro"/>
</dbReference>
<organism evidence="13 14">
    <name type="scientific">Steinernema carpocapsae</name>
    <name type="common">Entomopathogenic nematode</name>
    <dbReference type="NCBI Taxonomy" id="34508"/>
    <lineage>
        <taxon>Eukaryota</taxon>
        <taxon>Metazoa</taxon>
        <taxon>Ecdysozoa</taxon>
        <taxon>Nematoda</taxon>
        <taxon>Chromadorea</taxon>
        <taxon>Rhabditida</taxon>
        <taxon>Tylenchina</taxon>
        <taxon>Panagrolaimomorpha</taxon>
        <taxon>Strongyloidoidea</taxon>
        <taxon>Steinernematidae</taxon>
        <taxon>Steinernema</taxon>
    </lineage>
</organism>
<dbReference type="Gene3D" id="3.40.50.300">
    <property type="entry name" value="P-loop containing nucleotide triphosphate hydrolases"/>
    <property type="match status" value="1"/>
</dbReference>
<dbReference type="InterPro" id="IPR005225">
    <property type="entry name" value="Small_GTP-bd"/>
</dbReference>
<sequence length="206" mass="23444">MVSQHDYDYLFKLILVGDSSVGKTNLLKRFVKNEFDLASQSTIGVEFLNRCVEIGGHTVKATIWDTAGQDRFCSIIPAYYRGAMGAVLVYDITKHKTFQNIQRWLKEIRDYAAEDIKILLVGNKTDLRHLRAVPTDEARKFAEENELFFIETSALDNTNVEAAFLKILSEIYAKVNSRSRYRPPVDNEPVRVTQEAPKRSGCCSKS</sequence>
<evidence type="ECO:0000256" key="3">
    <source>
        <dbReference type="ARBA" id="ARBA00023134"/>
    </source>
</evidence>
<evidence type="ECO:0000256" key="4">
    <source>
        <dbReference type="ARBA" id="ARBA00023136"/>
    </source>
</evidence>